<dbReference type="OrthoDB" id="9762066at2"/>
<evidence type="ECO:0000259" key="9">
    <source>
        <dbReference type="Pfam" id="PF02837"/>
    </source>
</evidence>
<dbReference type="SUPFAM" id="SSF49785">
    <property type="entry name" value="Galactose-binding domain-like"/>
    <property type="match status" value="1"/>
</dbReference>
<dbReference type="InterPro" id="IPR023232">
    <property type="entry name" value="Glyco_hydro_2_AS"/>
</dbReference>
<dbReference type="AlphaFoldDB" id="A0A328HGX1"/>
<dbReference type="Gene3D" id="2.60.120.260">
    <property type="entry name" value="Galactose-binding domain-like"/>
    <property type="match status" value="1"/>
</dbReference>
<dbReference type="InterPro" id="IPR013783">
    <property type="entry name" value="Ig-like_fold"/>
</dbReference>
<dbReference type="FunFam" id="2.60.120.260:FF:000027">
    <property type="entry name" value="Beta-glucuronidase"/>
    <property type="match status" value="1"/>
</dbReference>
<dbReference type="Pfam" id="PF00703">
    <property type="entry name" value="Glyco_hydro_2"/>
    <property type="match status" value="1"/>
</dbReference>
<feature type="domain" description="Glycoside hydrolase family 2 catalytic" evidence="8">
    <location>
        <begin position="278"/>
        <end position="593"/>
    </location>
</feature>
<gene>
    <name evidence="10" type="ORF">DBZ45_08015</name>
</gene>
<dbReference type="GO" id="GO:0004566">
    <property type="term" value="F:beta-glucuronidase activity"/>
    <property type="evidence" value="ECO:0007669"/>
    <property type="project" value="UniProtKB-EC"/>
</dbReference>
<evidence type="ECO:0000259" key="8">
    <source>
        <dbReference type="Pfam" id="PF02836"/>
    </source>
</evidence>
<dbReference type="GO" id="GO:0030246">
    <property type="term" value="F:carbohydrate binding"/>
    <property type="evidence" value="ECO:0007669"/>
    <property type="project" value="TreeGrafter"/>
</dbReference>
<dbReference type="PANTHER" id="PTHR10066">
    <property type="entry name" value="BETA-GLUCURONIDASE"/>
    <property type="match status" value="1"/>
</dbReference>
<keyword evidence="4 6" id="KW-0378">Hydrolase</keyword>
<dbReference type="PROSITE" id="PS00608">
    <property type="entry name" value="GLYCOSYL_HYDROL_F2_2"/>
    <property type="match status" value="1"/>
</dbReference>
<dbReference type="Gene3D" id="2.60.40.10">
    <property type="entry name" value="Immunoglobulins"/>
    <property type="match status" value="1"/>
</dbReference>
<accession>A0A328HGX1</accession>
<evidence type="ECO:0000256" key="1">
    <source>
        <dbReference type="ARBA" id="ARBA00007401"/>
    </source>
</evidence>
<proteinExistence type="inferred from homology"/>
<dbReference type="InterPro" id="IPR006102">
    <property type="entry name" value="Ig-like_GH2"/>
</dbReference>
<dbReference type="InterPro" id="IPR006104">
    <property type="entry name" value="Glyco_hydro_2_N"/>
</dbReference>
<evidence type="ECO:0000313" key="11">
    <source>
        <dbReference type="Proteomes" id="UP000249166"/>
    </source>
</evidence>
<keyword evidence="5 6" id="KW-0326">Glycosidase</keyword>
<dbReference type="GO" id="GO:0019391">
    <property type="term" value="P:glucuronoside catabolic process"/>
    <property type="evidence" value="ECO:0007669"/>
    <property type="project" value="TreeGrafter"/>
</dbReference>
<dbReference type="PRINTS" id="PR00132">
    <property type="entry name" value="GLHYDRLASE2"/>
</dbReference>
<dbReference type="SUPFAM" id="SSF51445">
    <property type="entry name" value="(Trans)glycosidases"/>
    <property type="match status" value="1"/>
</dbReference>
<evidence type="ECO:0000256" key="4">
    <source>
        <dbReference type="ARBA" id="ARBA00022801"/>
    </source>
</evidence>
<dbReference type="Pfam" id="PF02836">
    <property type="entry name" value="Glyco_hydro_2_C"/>
    <property type="match status" value="1"/>
</dbReference>
<dbReference type="RefSeq" id="WP_111903399.1">
    <property type="nucleotide sequence ID" value="NZ_QLNP01000065.1"/>
</dbReference>
<dbReference type="InterPro" id="IPR023230">
    <property type="entry name" value="Glyco_hydro_2_CS"/>
</dbReference>
<organism evidence="10 11">
    <name type="scientific">Arthrobacter globiformis</name>
    <dbReference type="NCBI Taxonomy" id="1665"/>
    <lineage>
        <taxon>Bacteria</taxon>
        <taxon>Bacillati</taxon>
        <taxon>Actinomycetota</taxon>
        <taxon>Actinomycetes</taxon>
        <taxon>Micrococcales</taxon>
        <taxon>Micrococcaceae</taxon>
        <taxon>Arthrobacter</taxon>
    </lineage>
</organism>
<evidence type="ECO:0000256" key="2">
    <source>
        <dbReference type="ARBA" id="ARBA00012761"/>
    </source>
</evidence>
<evidence type="ECO:0000313" key="10">
    <source>
        <dbReference type="EMBL" id="RAM37858.1"/>
    </source>
</evidence>
<dbReference type="Gene3D" id="3.20.20.80">
    <property type="entry name" value="Glycosidases"/>
    <property type="match status" value="1"/>
</dbReference>
<dbReference type="FunFam" id="3.20.20.80:FF:000080">
    <property type="entry name" value="Beta-glucuronidase UidA"/>
    <property type="match status" value="1"/>
</dbReference>
<evidence type="ECO:0000256" key="3">
    <source>
        <dbReference type="ARBA" id="ARBA00016205"/>
    </source>
</evidence>
<dbReference type="InterPro" id="IPR017853">
    <property type="entry name" value="GH"/>
</dbReference>
<dbReference type="InterPro" id="IPR008979">
    <property type="entry name" value="Galactose-bd-like_sf"/>
</dbReference>
<dbReference type="Pfam" id="PF02837">
    <property type="entry name" value="Glyco_hydro_2_N"/>
    <property type="match status" value="1"/>
</dbReference>
<dbReference type="GO" id="GO:0005975">
    <property type="term" value="P:carbohydrate metabolic process"/>
    <property type="evidence" value="ECO:0007669"/>
    <property type="project" value="InterPro"/>
</dbReference>
<dbReference type="PROSITE" id="PS00719">
    <property type="entry name" value="GLYCOSYL_HYDROL_F2_1"/>
    <property type="match status" value="1"/>
</dbReference>
<dbReference type="InterPro" id="IPR006101">
    <property type="entry name" value="Glyco_hydro_2"/>
</dbReference>
<dbReference type="PANTHER" id="PTHR10066:SF67">
    <property type="entry name" value="BETA-GLUCURONIDASE"/>
    <property type="match status" value="1"/>
</dbReference>
<comment type="similarity">
    <text evidence="1 6">Belongs to the glycosyl hydrolase 2 family.</text>
</comment>
<evidence type="ECO:0000259" key="7">
    <source>
        <dbReference type="Pfam" id="PF00703"/>
    </source>
</evidence>
<dbReference type="SUPFAM" id="SSF49303">
    <property type="entry name" value="beta-Galactosidase/glucuronidase domain"/>
    <property type="match status" value="1"/>
</dbReference>
<sequence>MLKPQASETRELVNLDGIYRFKVDFDRAGHRQEWFKTALETDLEMGVPASYNDVFPDKAIRNHVGYVWYQREVRVPRGWAGERIHVRLDSATHEGMVWVNDVLVAEHTGGYMPFSADITEHVTPGQVFRLTISVNNELTQATIPPGSITVTEDGRRQQSYLHDFYNYAGLHRSLWLYSTPSVAVDDVTVVTGFEGTTGTVGYAIATAGGTGNETVRVLLRDADGAEVAAAEGAEGALVIDGVVLWKPGAAYLYSLTAEIHDGGRLVDAYTLPVGVRTVEVSGKEFLINGEPFYFTGFGMHEDHVAIGKGHSNAQMVNDFQLLDWVGANSFRTSHYPYAEEVMEFADRHGILVIDETAAVGLHLGFGAVFGGIAKPTYVDGGVDANTAANHRQAIRELVARDKNHPSVVIWSIANEPNGSEEGAREYFQPLAELTRQLDPTRPVGYVNVMFDTPDKELLGDLFDVIMLNRYYGWYLNNGDLETAEQVLEKELREWEAKYGKPMIMTEYGPDTMPGFHSIYEQPWSEEYQAAFLAMYHRVFDRVDAMVGEQVWNFADFQTSNGIMRVDGNKKGVFTRDRRPKPAAYALRQRWTALAGVKNGSDKSITNR</sequence>
<dbReference type="InterPro" id="IPR006103">
    <property type="entry name" value="Glyco_hydro_2_cat"/>
</dbReference>
<dbReference type="InterPro" id="IPR036156">
    <property type="entry name" value="Beta-gal/glucu_dom_sf"/>
</dbReference>
<name>A0A328HGX1_ARTGO</name>
<comment type="caution">
    <text evidence="10">The sequence shown here is derived from an EMBL/GenBank/DDBJ whole genome shotgun (WGS) entry which is preliminary data.</text>
</comment>
<feature type="domain" description="Glycosyl hydrolases family 2 sugar binding" evidence="9">
    <location>
        <begin position="14"/>
        <end position="180"/>
    </location>
</feature>
<feature type="domain" description="Glycoside hydrolase family 2 immunoglobulin-like beta-sandwich" evidence="7">
    <location>
        <begin position="183"/>
        <end position="276"/>
    </location>
</feature>
<dbReference type="NCBIfam" id="NF007538">
    <property type="entry name" value="PRK10150.1"/>
    <property type="match status" value="1"/>
</dbReference>
<dbReference type="Proteomes" id="UP000249166">
    <property type="component" value="Unassembled WGS sequence"/>
</dbReference>
<reference evidence="10 11" key="1">
    <citation type="submission" date="2018-04" db="EMBL/GenBank/DDBJ databases">
        <title>Bacteria isolated from cave deposits of Manipur.</title>
        <authorList>
            <person name="Sahoo D."/>
            <person name="Sarangthem I."/>
            <person name="Nandeibam J."/>
        </authorList>
    </citation>
    <scope>NUCLEOTIDE SEQUENCE [LARGE SCALE GENOMIC DNA]</scope>
    <source>
        <strain evidence="11">mrc11</strain>
    </source>
</reference>
<evidence type="ECO:0000256" key="6">
    <source>
        <dbReference type="RuleBase" id="RU361154"/>
    </source>
</evidence>
<dbReference type="EMBL" id="QLNP01000065">
    <property type="protein sequence ID" value="RAM37858.1"/>
    <property type="molecule type" value="Genomic_DNA"/>
</dbReference>
<dbReference type="EC" id="3.2.1.31" evidence="2"/>
<evidence type="ECO:0000256" key="5">
    <source>
        <dbReference type="ARBA" id="ARBA00023295"/>
    </source>
</evidence>
<protein>
    <recommendedName>
        <fullName evidence="3">Beta-glucuronidase</fullName>
        <ecNumber evidence="2">3.2.1.31</ecNumber>
    </recommendedName>
</protein>